<evidence type="ECO:0000313" key="1">
    <source>
        <dbReference type="EMBL" id="SFK72974.1"/>
    </source>
</evidence>
<reference evidence="2" key="1">
    <citation type="submission" date="2016-10" db="EMBL/GenBank/DDBJ databases">
        <authorList>
            <person name="Varghese N."/>
            <person name="Submissions S."/>
        </authorList>
    </citation>
    <scope>NUCLEOTIDE SEQUENCE [LARGE SCALE GENOMIC DNA]</scope>
    <source>
        <strain evidence="2">CGMCC 4.2126</strain>
    </source>
</reference>
<dbReference type="SUPFAM" id="SSF55797">
    <property type="entry name" value="PR-1-like"/>
    <property type="match status" value="1"/>
</dbReference>
<dbReference type="EMBL" id="FOQY01000033">
    <property type="protein sequence ID" value="SFK72974.1"/>
    <property type="molecule type" value="Genomic_DNA"/>
</dbReference>
<accession>A0A1I4BVX5</accession>
<dbReference type="AlphaFoldDB" id="A0A1I4BVX5"/>
<keyword evidence="2" id="KW-1185">Reference proteome</keyword>
<dbReference type="Gene3D" id="3.40.33.10">
    <property type="entry name" value="CAP"/>
    <property type="match status" value="1"/>
</dbReference>
<evidence type="ECO:0000313" key="2">
    <source>
        <dbReference type="Proteomes" id="UP000199111"/>
    </source>
</evidence>
<dbReference type="Proteomes" id="UP000199111">
    <property type="component" value="Unassembled WGS sequence"/>
</dbReference>
<sequence>MWKASTKVGIARAAGQSGEYFETYIVFVFEERGNLQGAFAQNVLPE</sequence>
<protein>
    <submittedName>
        <fullName evidence="1">Uncharacterized protein</fullName>
    </submittedName>
</protein>
<gene>
    <name evidence="1" type="ORF">SAMN05216275_13373</name>
</gene>
<organism evidence="1 2">
    <name type="scientific">Streptosporangium canum</name>
    <dbReference type="NCBI Taxonomy" id="324952"/>
    <lineage>
        <taxon>Bacteria</taxon>
        <taxon>Bacillati</taxon>
        <taxon>Actinomycetota</taxon>
        <taxon>Actinomycetes</taxon>
        <taxon>Streptosporangiales</taxon>
        <taxon>Streptosporangiaceae</taxon>
        <taxon>Streptosporangium</taxon>
    </lineage>
</organism>
<name>A0A1I4BVX5_9ACTN</name>
<dbReference type="InterPro" id="IPR035940">
    <property type="entry name" value="CAP_sf"/>
</dbReference>
<proteinExistence type="predicted"/>